<organism evidence="6 7">
    <name type="scientific">Terrilactibacillus laevilacticus</name>
    <dbReference type="NCBI Taxonomy" id="1380157"/>
    <lineage>
        <taxon>Bacteria</taxon>
        <taxon>Bacillati</taxon>
        <taxon>Bacillota</taxon>
        <taxon>Bacilli</taxon>
        <taxon>Bacillales</taxon>
        <taxon>Bacillaceae</taxon>
        <taxon>Terrilactibacillus</taxon>
    </lineage>
</organism>
<keyword evidence="2" id="KW-0813">Transport</keyword>
<keyword evidence="7" id="KW-1185">Reference proteome</keyword>
<dbReference type="InterPro" id="IPR050319">
    <property type="entry name" value="ABC_transp_ATP-bind"/>
</dbReference>
<dbReference type="Pfam" id="PF08352">
    <property type="entry name" value="oligo_HPY"/>
    <property type="match status" value="1"/>
</dbReference>
<dbReference type="Pfam" id="PF00005">
    <property type="entry name" value="ABC_tran"/>
    <property type="match status" value="1"/>
</dbReference>
<dbReference type="InterPro" id="IPR027417">
    <property type="entry name" value="P-loop_NTPase"/>
</dbReference>
<dbReference type="Gene3D" id="3.40.50.300">
    <property type="entry name" value="P-loop containing nucleotide triphosphate hydrolases"/>
    <property type="match status" value="1"/>
</dbReference>
<keyword evidence="4 6" id="KW-0067">ATP-binding</keyword>
<dbReference type="InterPro" id="IPR017871">
    <property type="entry name" value="ABC_transporter-like_CS"/>
</dbReference>
<dbReference type="CDD" id="cd03257">
    <property type="entry name" value="ABC_NikE_OppD_transporters"/>
    <property type="match status" value="1"/>
</dbReference>
<dbReference type="RefSeq" id="WP_141189590.1">
    <property type="nucleotide sequence ID" value="NZ_JBHUMR010000007.1"/>
</dbReference>
<evidence type="ECO:0000313" key="7">
    <source>
        <dbReference type="Proteomes" id="UP001597458"/>
    </source>
</evidence>
<dbReference type="InterPro" id="IPR003439">
    <property type="entry name" value="ABC_transporter-like_ATP-bd"/>
</dbReference>
<evidence type="ECO:0000256" key="2">
    <source>
        <dbReference type="ARBA" id="ARBA00022448"/>
    </source>
</evidence>
<evidence type="ECO:0000256" key="3">
    <source>
        <dbReference type="ARBA" id="ARBA00022741"/>
    </source>
</evidence>
<dbReference type="GO" id="GO:0005524">
    <property type="term" value="F:ATP binding"/>
    <property type="evidence" value="ECO:0007669"/>
    <property type="project" value="UniProtKB-KW"/>
</dbReference>
<dbReference type="PROSITE" id="PS50893">
    <property type="entry name" value="ABC_TRANSPORTER_2"/>
    <property type="match status" value="1"/>
</dbReference>
<accession>A0ABW5PN33</accession>
<dbReference type="NCBIfam" id="NF008453">
    <property type="entry name" value="PRK11308.1"/>
    <property type="match status" value="1"/>
</dbReference>
<gene>
    <name evidence="6" type="ORF">ACFSTF_02305</name>
</gene>
<evidence type="ECO:0000313" key="6">
    <source>
        <dbReference type="EMBL" id="MFD2616144.1"/>
    </source>
</evidence>
<dbReference type="SUPFAM" id="SSF52540">
    <property type="entry name" value="P-loop containing nucleoside triphosphate hydrolases"/>
    <property type="match status" value="1"/>
</dbReference>
<dbReference type="SMART" id="SM00382">
    <property type="entry name" value="AAA"/>
    <property type="match status" value="1"/>
</dbReference>
<dbReference type="InterPro" id="IPR003593">
    <property type="entry name" value="AAA+_ATPase"/>
</dbReference>
<feature type="domain" description="ABC transporter" evidence="5">
    <location>
        <begin position="5"/>
        <end position="254"/>
    </location>
</feature>
<evidence type="ECO:0000256" key="4">
    <source>
        <dbReference type="ARBA" id="ARBA00022840"/>
    </source>
</evidence>
<dbReference type="InterPro" id="IPR013563">
    <property type="entry name" value="Oligopep_ABC_C"/>
</dbReference>
<proteinExistence type="inferred from homology"/>
<dbReference type="PANTHER" id="PTHR43776">
    <property type="entry name" value="TRANSPORT ATP-BINDING PROTEIN"/>
    <property type="match status" value="1"/>
</dbReference>
<evidence type="ECO:0000256" key="1">
    <source>
        <dbReference type="ARBA" id="ARBA00005417"/>
    </source>
</evidence>
<dbReference type="PROSITE" id="PS00211">
    <property type="entry name" value="ABC_TRANSPORTER_1"/>
    <property type="match status" value="1"/>
</dbReference>
<dbReference type="Proteomes" id="UP001597458">
    <property type="component" value="Unassembled WGS sequence"/>
</dbReference>
<comment type="caution">
    <text evidence="6">The sequence shown here is derived from an EMBL/GenBank/DDBJ whole genome shotgun (WGS) entry which is preliminary data.</text>
</comment>
<keyword evidence="3" id="KW-0547">Nucleotide-binding</keyword>
<protein>
    <submittedName>
        <fullName evidence="6">ABC transporter ATP-binding protein</fullName>
    </submittedName>
</protein>
<sequence>MSILLETSNLKKHFESNGGFWGKKKSVKAVNGINLKIFEGETLSLVGESGCGKSTTGRLIGSLITPSEGEIIFNGITVNNLGKEKIRLLRRDIQFIFQDPFSSLNPKKTIKQILLDPLIIHKIGTRAEREKRVNDVIESVGLSQKQLQRYPHEFSGGQRQRISIARSLMLKPKLIIADEPVSALDVSIQAQILNLLKELQKEYNLTYLFISHDLSVVKHVSDRVAVMYLGKIIEMADKNDIYKNPKHPYTKALLSSVPIPDPDVQRERIILKGDLPSPTNIPSGCPFHSRCPISTDKCRVDIPKQHHSENNHIYYCYNVPS</sequence>
<dbReference type="NCBIfam" id="TIGR01727">
    <property type="entry name" value="oligo_HPY"/>
    <property type="match status" value="1"/>
</dbReference>
<dbReference type="PANTHER" id="PTHR43776:SF7">
    <property type="entry name" value="D,D-DIPEPTIDE TRANSPORT ATP-BINDING PROTEIN DDPF-RELATED"/>
    <property type="match status" value="1"/>
</dbReference>
<reference evidence="7" key="1">
    <citation type="journal article" date="2019" name="Int. J. Syst. Evol. Microbiol.">
        <title>The Global Catalogue of Microorganisms (GCM) 10K type strain sequencing project: providing services to taxonomists for standard genome sequencing and annotation.</title>
        <authorList>
            <consortium name="The Broad Institute Genomics Platform"/>
            <consortium name="The Broad Institute Genome Sequencing Center for Infectious Disease"/>
            <person name="Wu L."/>
            <person name="Ma J."/>
        </authorList>
    </citation>
    <scope>NUCLEOTIDE SEQUENCE [LARGE SCALE GENOMIC DNA]</scope>
    <source>
        <strain evidence="7">TISTR 2241</strain>
    </source>
</reference>
<comment type="similarity">
    <text evidence="1">Belongs to the ABC transporter superfamily.</text>
</comment>
<name>A0ABW5PN33_9BACI</name>
<evidence type="ECO:0000259" key="5">
    <source>
        <dbReference type="PROSITE" id="PS50893"/>
    </source>
</evidence>
<dbReference type="EMBL" id="JBHUMR010000007">
    <property type="protein sequence ID" value="MFD2616144.1"/>
    <property type="molecule type" value="Genomic_DNA"/>
</dbReference>